<evidence type="ECO:0000256" key="8">
    <source>
        <dbReference type="ARBA" id="ARBA00022741"/>
    </source>
</evidence>
<feature type="domain" description="YrdC-like" evidence="12">
    <location>
        <begin position="7"/>
        <end position="169"/>
    </location>
</feature>
<evidence type="ECO:0000256" key="1">
    <source>
        <dbReference type="ARBA" id="ARBA00004496"/>
    </source>
</evidence>
<dbReference type="Pfam" id="PF01300">
    <property type="entry name" value="Sua5_yciO_yrdC"/>
    <property type="match status" value="1"/>
</dbReference>
<reference evidence="14" key="1">
    <citation type="submission" date="2018-02" db="EMBL/GenBank/DDBJ databases">
        <title>Firefly genomes illuminate parallel origins of bioluminescence in beetles.</title>
        <authorList>
            <person name="Fallon T.R."/>
            <person name="Lower S.E.S."/>
            <person name="Behringer M."/>
            <person name="Weng J.-K."/>
        </authorList>
    </citation>
    <scope>NUCLEOTIDE SEQUENCE [LARGE SCALE GENOMIC DNA]</scope>
</reference>
<protein>
    <recommendedName>
        <fullName evidence="10">L-threonylcarbamoyladenylate synthase</fullName>
        <ecNumber evidence="3">2.7.7.87</ecNumber>
    </recommendedName>
    <alternativeName>
        <fullName evidence="10">L-threonylcarbamoyladenylate synthase</fullName>
    </alternativeName>
</protein>
<keyword evidence="5" id="KW-0808">Transferase</keyword>
<keyword evidence="9" id="KW-0067">ATP-binding</keyword>
<accession>A0A2S0NKU9</accession>
<keyword evidence="4" id="KW-0963">Cytoplasm</keyword>
<comment type="subcellular location">
    <subcellularLocation>
        <location evidence="1">Cytoplasm</location>
    </subcellularLocation>
</comment>
<comment type="catalytic activity">
    <reaction evidence="11">
        <text>L-threonine + hydrogencarbonate + ATP = L-threonylcarbamoyladenylate + diphosphate + H2O</text>
        <dbReference type="Rhea" id="RHEA:36407"/>
        <dbReference type="ChEBI" id="CHEBI:15377"/>
        <dbReference type="ChEBI" id="CHEBI:17544"/>
        <dbReference type="ChEBI" id="CHEBI:30616"/>
        <dbReference type="ChEBI" id="CHEBI:33019"/>
        <dbReference type="ChEBI" id="CHEBI:57926"/>
        <dbReference type="ChEBI" id="CHEBI:73682"/>
        <dbReference type="EC" id="2.7.7.87"/>
    </reaction>
</comment>
<evidence type="ECO:0000313" key="13">
    <source>
        <dbReference type="EMBL" id="AVP49641.1"/>
    </source>
</evidence>
<dbReference type="GO" id="GO:0061710">
    <property type="term" value="F:L-threonylcarbamoyladenylate synthase"/>
    <property type="evidence" value="ECO:0007669"/>
    <property type="project" value="UniProtKB-EC"/>
</dbReference>
<evidence type="ECO:0000313" key="14">
    <source>
        <dbReference type="Proteomes" id="UP000239250"/>
    </source>
</evidence>
<dbReference type="GO" id="GO:0000049">
    <property type="term" value="F:tRNA binding"/>
    <property type="evidence" value="ECO:0007669"/>
    <property type="project" value="TreeGrafter"/>
</dbReference>
<dbReference type="AlphaFoldDB" id="A0A2S0NKU9"/>
<dbReference type="GO" id="GO:0008033">
    <property type="term" value="P:tRNA processing"/>
    <property type="evidence" value="ECO:0007669"/>
    <property type="project" value="UniProtKB-KW"/>
</dbReference>
<dbReference type="GO" id="GO:0006450">
    <property type="term" value="P:regulation of translational fidelity"/>
    <property type="evidence" value="ECO:0007669"/>
    <property type="project" value="TreeGrafter"/>
</dbReference>
<dbReference type="GO" id="GO:0005737">
    <property type="term" value="C:cytoplasm"/>
    <property type="evidence" value="ECO:0007669"/>
    <property type="project" value="UniProtKB-SubCell"/>
</dbReference>
<dbReference type="GO" id="GO:0005524">
    <property type="term" value="F:ATP binding"/>
    <property type="evidence" value="ECO:0007669"/>
    <property type="project" value="UniProtKB-KW"/>
</dbReference>
<dbReference type="InterPro" id="IPR017945">
    <property type="entry name" value="DHBP_synth_RibB-like_a/b_dom"/>
</dbReference>
<dbReference type="Gene3D" id="3.90.870.10">
    <property type="entry name" value="DHBP synthase"/>
    <property type="match status" value="1"/>
</dbReference>
<keyword evidence="6" id="KW-0819">tRNA processing</keyword>
<dbReference type="InterPro" id="IPR006070">
    <property type="entry name" value="Sua5-like_dom"/>
</dbReference>
<proteinExistence type="inferred from homology"/>
<evidence type="ECO:0000256" key="6">
    <source>
        <dbReference type="ARBA" id="ARBA00022694"/>
    </source>
</evidence>
<dbReference type="PROSITE" id="PS51163">
    <property type="entry name" value="YRDC"/>
    <property type="match status" value="1"/>
</dbReference>
<dbReference type="Proteomes" id="UP000239250">
    <property type="component" value="Chromosome"/>
</dbReference>
<evidence type="ECO:0000256" key="10">
    <source>
        <dbReference type="ARBA" id="ARBA00029774"/>
    </source>
</evidence>
<evidence type="ECO:0000259" key="12">
    <source>
        <dbReference type="PROSITE" id="PS51163"/>
    </source>
</evidence>
<sequence length="169" mass="19658">MKSMLTKEQIANAVANLKDNRIIILPTDTIYGLSSIVNSTNKIRINELKKAEKNKELITLFSKYKQLKNVVKIDKEIKKFIKTHQNTTIILKTQNGTIALRRPKRKDLNKILNQVGLIYSTSVNTHGEPPLFSQSELKKFHKTVNLYFDQEYNAAPSRIFDWENKIWVR</sequence>
<dbReference type="PANTHER" id="PTHR17490">
    <property type="entry name" value="SUA5"/>
    <property type="match status" value="1"/>
</dbReference>
<dbReference type="GO" id="GO:0003725">
    <property type="term" value="F:double-stranded RNA binding"/>
    <property type="evidence" value="ECO:0007669"/>
    <property type="project" value="InterPro"/>
</dbReference>
<comment type="similarity">
    <text evidence="2">Belongs to the SUA5 family.</text>
</comment>
<organism evidence="13 14">
    <name type="scientific">Williamsoniiplasma luminosum</name>
    <dbReference type="NCBI Taxonomy" id="214888"/>
    <lineage>
        <taxon>Bacteria</taxon>
        <taxon>Bacillati</taxon>
        <taxon>Mycoplasmatota</taxon>
        <taxon>Mollicutes</taxon>
        <taxon>Entomoplasmatales</taxon>
        <taxon>Williamsoniiplasma</taxon>
    </lineage>
</organism>
<dbReference type="EC" id="2.7.7.87" evidence="3"/>
<evidence type="ECO:0000256" key="4">
    <source>
        <dbReference type="ARBA" id="ARBA00022490"/>
    </source>
</evidence>
<evidence type="ECO:0000256" key="9">
    <source>
        <dbReference type="ARBA" id="ARBA00022840"/>
    </source>
</evidence>
<evidence type="ECO:0000256" key="2">
    <source>
        <dbReference type="ARBA" id="ARBA00007663"/>
    </source>
</evidence>
<dbReference type="EMBL" id="CP027019">
    <property type="protein sequence ID" value="AVP49641.1"/>
    <property type="molecule type" value="Genomic_DNA"/>
</dbReference>
<evidence type="ECO:0000256" key="3">
    <source>
        <dbReference type="ARBA" id="ARBA00012584"/>
    </source>
</evidence>
<dbReference type="SUPFAM" id="SSF55821">
    <property type="entry name" value="YrdC/RibB"/>
    <property type="match status" value="1"/>
</dbReference>
<keyword evidence="8" id="KW-0547">Nucleotide-binding</keyword>
<dbReference type="InterPro" id="IPR050156">
    <property type="entry name" value="TC-AMP_synthase_SUA5"/>
</dbReference>
<evidence type="ECO:0000256" key="11">
    <source>
        <dbReference type="ARBA" id="ARBA00048366"/>
    </source>
</evidence>
<evidence type="ECO:0000256" key="5">
    <source>
        <dbReference type="ARBA" id="ARBA00022679"/>
    </source>
</evidence>
<evidence type="ECO:0000256" key="7">
    <source>
        <dbReference type="ARBA" id="ARBA00022695"/>
    </source>
</evidence>
<gene>
    <name evidence="13" type="ORF">C5T88_03645</name>
</gene>
<keyword evidence="7" id="KW-0548">Nucleotidyltransferase</keyword>
<dbReference type="PANTHER" id="PTHR17490:SF16">
    <property type="entry name" value="THREONYLCARBAMOYL-AMP SYNTHASE"/>
    <property type="match status" value="1"/>
</dbReference>
<name>A0A2S0NKU9_9MOLU</name>